<sequence>MLGSLLAVALAGGAVAGVAGWRILQQKDAKLTTPDEVAGLRLDRSERAASTADYLRTAIGAQIDLDESIGAVYADPAAADRSVLIFGGTTLLLSPERDLDSLFDLLSDDTGKVNGLKGVDAGDLGGVMKCGTSASPEGDMPVCGWADHGSVAIAMFPGRSIDDSATLLRDIREGIQER</sequence>
<dbReference type="EMBL" id="BSDI01000020">
    <property type="protein sequence ID" value="GLH98997.1"/>
    <property type="molecule type" value="Genomic_DNA"/>
</dbReference>
<protein>
    <recommendedName>
        <fullName evidence="3">Lipoprotein</fullName>
    </recommendedName>
</protein>
<dbReference type="Proteomes" id="UP001144280">
    <property type="component" value="Unassembled WGS sequence"/>
</dbReference>
<name>A0ABQ5QYJ2_9ACTN</name>
<gene>
    <name evidence="1" type="ORF">Pa4123_42720</name>
</gene>
<accession>A0ABQ5QYJ2</accession>
<keyword evidence="2" id="KW-1185">Reference proteome</keyword>
<evidence type="ECO:0008006" key="3">
    <source>
        <dbReference type="Google" id="ProtNLM"/>
    </source>
</evidence>
<organism evidence="1 2">
    <name type="scientific">Phytohabitans aurantiacus</name>
    <dbReference type="NCBI Taxonomy" id="3016789"/>
    <lineage>
        <taxon>Bacteria</taxon>
        <taxon>Bacillati</taxon>
        <taxon>Actinomycetota</taxon>
        <taxon>Actinomycetes</taxon>
        <taxon>Micromonosporales</taxon>
        <taxon>Micromonosporaceae</taxon>
    </lineage>
</organism>
<evidence type="ECO:0000313" key="1">
    <source>
        <dbReference type="EMBL" id="GLH98997.1"/>
    </source>
</evidence>
<proteinExistence type="predicted"/>
<comment type="caution">
    <text evidence="1">The sequence shown here is derived from an EMBL/GenBank/DDBJ whole genome shotgun (WGS) entry which is preliminary data.</text>
</comment>
<reference evidence="1" key="1">
    <citation type="submission" date="2022-12" db="EMBL/GenBank/DDBJ databases">
        <title>New Phytohabitans aurantiacus sp. RD004123 nov., an actinomycete isolated from soil.</title>
        <authorList>
            <person name="Triningsih D.W."/>
            <person name="Harunari E."/>
            <person name="Igarashi Y."/>
        </authorList>
    </citation>
    <scope>NUCLEOTIDE SEQUENCE</scope>
    <source>
        <strain evidence="1">RD004123</strain>
    </source>
</reference>
<evidence type="ECO:0000313" key="2">
    <source>
        <dbReference type="Proteomes" id="UP001144280"/>
    </source>
</evidence>